<dbReference type="Proteomes" id="UP000824192">
    <property type="component" value="Unassembled WGS sequence"/>
</dbReference>
<comment type="caution">
    <text evidence="3">The sequence shown here is derived from an EMBL/GenBank/DDBJ whole genome shotgun (WGS) entry which is preliminary data.</text>
</comment>
<evidence type="ECO:0000256" key="2">
    <source>
        <dbReference type="SAM" id="SignalP"/>
    </source>
</evidence>
<reference evidence="3" key="1">
    <citation type="journal article" date="2021" name="PeerJ">
        <title>Extensive microbial diversity within the chicken gut microbiome revealed by metagenomics and culture.</title>
        <authorList>
            <person name="Gilroy R."/>
            <person name="Ravi A."/>
            <person name="Getino M."/>
            <person name="Pursley I."/>
            <person name="Horton D.L."/>
            <person name="Alikhan N.F."/>
            <person name="Baker D."/>
            <person name="Gharbi K."/>
            <person name="Hall N."/>
            <person name="Watson M."/>
            <person name="Adriaenssens E.M."/>
            <person name="Foster-Nyarko E."/>
            <person name="Jarju S."/>
            <person name="Secka A."/>
            <person name="Antonio M."/>
            <person name="Oren A."/>
            <person name="Chaudhuri R.R."/>
            <person name="La Ragione R."/>
            <person name="Hildebrand F."/>
            <person name="Pallen M.J."/>
        </authorList>
    </citation>
    <scope>NUCLEOTIDE SEQUENCE</scope>
    <source>
        <strain evidence="3">ChiGjej6B6-1540</strain>
    </source>
</reference>
<dbReference type="InterPro" id="IPR013378">
    <property type="entry name" value="InlB-like_B-rpt"/>
</dbReference>
<organism evidence="3 4">
    <name type="scientific">Candidatus Flavonifractor merdipullorum</name>
    <dbReference type="NCBI Taxonomy" id="2838590"/>
    <lineage>
        <taxon>Bacteria</taxon>
        <taxon>Bacillati</taxon>
        <taxon>Bacillota</taxon>
        <taxon>Clostridia</taxon>
        <taxon>Eubacteriales</taxon>
        <taxon>Oscillospiraceae</taxon>
        <taxon>Flavonifractor</taxon>
    </lineage>
</organism>
<dbReference type="Gene3D" id="2.60.40.4270">
    <property type="entry name" value="Listeria-Bacteroides repeat domain"/>
    <property type="match status" value="1"/>
</dbReference>
<dbReference type="NCBIfam" id="TIGR02543">
    <property type="entry name" value="List_Bact_rpt"/>
    <property type="match status" value="1"/>
</dbReference>
<dbReference type="AlphaFoldDB" id="A0A9D1RWD4"/>
<name>A0A9D1RWD4_9FIRM</name>
<dbReference type="EMBL" id="DXGA01000174">
    <property type="protein sequence ID" value="HIW94493.1"/>
    <property type="molecule type" value="Genomic_DNA"/>
</dbReference>
<accession>A0A9D1RWD4</accession>
<evidence type="ECO:0000313" key="4">
    <source>
        <dbReference type="Proteomes" id="UP000824192"/>
    </source>
</evidence>
<protein>
    <submittedName>
        <fullName evidence="3">InlB B-repeat-containing protein</fullName>
    </submittedName>
</protein>
<feature type="signal peptide" evidence="2">
    <location>
        <begin position="1"/>
        <end position="25"/>
    </location>
</feature>
<dbReference type="GO" id="GO:0030313">
    <property type="term" value="C:cell envelope"/>
    <property type="evidence" value="ECO:0007669"/>
    <property type="project" value="UniProtKB-SubCell"/>
</dbReference>
<comment type="subcellular location">
    <subcellularLocation>
        <location evidence="1">Cell envelope</location>
    </subcellularLocation>
</comment>
<proteinExistence type="predicted"/>
<evidence type="ECO:0000313" key="3">
    <source>
        <dbReference type="EMBL" id="HIW94493.1"/>
    </source>
</evidence>
<keyword evidence="2" id="KW-0732">Signal</keyword>
<sequence>MKKQIFKQAVALSLAVGVLAPSASALSWKDGALANYRFTYAGDNGGIESVEVSDTNDTFKGEIALGQTITTQTGTIVWRDSYTNTTTFTVTTKPGYELVGLSGANVEENDFSAIGENTYSFSFTDKGAEAWCYGKDVSFDLLTDKTDYTVNFYVDDELVKNTTSTVNDPLALPEEPAKEGYTFDGWYVDGQKLTDTTLTEDLIALADENNTIEVEGRYTVNEYPVTILYYNNNNNGVNGGSLNAQTDNIMVPYGTEINEAWLEENHRLSGYKMIGGDHDVTVGVNGAAIELVKKEENIESDHAYFTYESKDDGIVSVTYAIEDKREGVNVDVNETIRMSYSDTFVWQEKTITFTVQVAEGKALVLNCSDGSNYVTDNGDGTYTFSFTRGGYSGGADEVSFDLTTINK</sequence>
<evidence type="ECO:0000256" key="1">
    <source>
        <dbReference type="ARBA" id="ARBA00004196"/>
    </source>
</evidence>
<reference evidence="3" key="2">
    <citation type="submission" date="2021-04" db="EMBL/GenBank/DDBJ databases">
        <authorList>
            <person name="Gilroy R."/>
        </authorList>
    </citation>
    <scope>NUCLEOTIDE SEQUENCE</scope>
    <source>
        <strain evidence="3">ChiGjej6B6-1540</strain>
    </source>
</reference>
<gene>
    <name evidence="3" type="ORF">H9868_08145</name>
</gene>
<dbReference type="InterPro" id="IPR042229">
    <property type="entry name" value="Listeria/Bacterioides_rpt_sf"/>
</dbReference>
<dbReference type="Pfam" id="PF09479">
    <property type="entry name" value="Flg_new"/>
    <property type="match status" value="1"/>
</dbReference>
<feature type="chain" id="PRO_5039634233" evidence="2">
    <location>
        <begin position="26"/>
        <end position="407"/>
    </location>
</feature>